<keyword evidence="2 5" id="KW-0812">Transmembrane</keyword>
<feature type="transmembrane region" description="Helical" evidence="5">
    <location>
        <begin position="66"/>
        <end position="90"/>
    </location>
</feature>
<keyword evidence="4 5" id="KW-0472">Membrane</keyword>
<keyword evidence="3 5" id="KW-1133">Transmembrane helix</keyword>
<dbReference type="RefSeq" id="WP_135060374.1">
    <property type="nucleotide sequence ID" value="NZ_CP038254.1"/>
</dbReference>
<dbReference type="InterPro" id="IPR052719">
    <property type="entry name" value="CvpA-like"/>
</dbReference>
<dbReference type="PANTHER" id="PTHR36926">
    <property type="entry name" value="COLICIN V PRODUCTION PROTEIN"/>
    <property type="match status" value="1"/>
</dbReference>
<evidence type="ECO:0000313" key="6">
    <source>
        <dbReference type="EMBL" id="QBR84114.1"/>
    </source>
</evidence>
<evidence type="ECO:0000256" key="1">
    <source>
        <dbReference type="ARBA" id="ARBA00004141"/>
    </source>
</evidence>
<name>A0AAX1EH23_9GAMM</name>
<dbReference type="AlphaFoldDB" id="A0AAX1EH23"/>
<dbReference type="GO" id="GO:0009403">
    <property type="term" value="P:toxin biosynthetic process"/>
    <property type="evidence" value="ECO:0007669"/>
    <property type="project" value="InterPro"/>
</dbReference>
<feature type="transmembrane region" description="Helical" evidence="5">
    <location>
        <begin position="102"/>
        <end position="123"/>
    </location>
</feature>
<feature type="transmembrane region" description="Helical" evidence="5">
    <location>
        <begin position="6"/>
        <end position="23"/>
    </location>
</feature>
<organism evidence="6 7">
    <name type="scientific">Legionella israelensis</name>
    <dbReference type="NCBI Taxonomy" id="454"/>
    <lineage>
        <taxon>Bacteria</taxon>
        <taxon>Pseudomonadati</taxon>
        <taxon>Pseudomonadota</taxon>
        <taxon>Gammaproteobacteria</taxon>
        <taxon>Legionellales</taxon>
        <taxon>Legionellaceae</taxon>
        <taxon>Legionella</taxon>
    </lineage>
</organism>
<proteinExistence type="predicted"/>
<feature type="transmembrane region" description="Helical" evidence="5">
    <location>
        <begin position="30"/>
        <end position="46"/>
    </location>
</feature>
<accession>A0AAX1EH23</accession>
<dbReference type="EMBL" id="CP038254">
    <property type="protein sequence ID" value="QBR84114.1"/>
    <property type="molecule type" value="Genomic_DNA"/>
</dbReference>
<dbReference type="Proteomes" id="UP000295517">
    <property type="component" value="Chromosome"/>
</dbReference>
<dbReference type="PANTHER" id="PTHR36926:SF1">
    <property type="entry name" value="COLICIN V PRODUCTION PROTEIN"/>
    <property type="match status" value="1"/>
</dbReference>
<evidence type="ECO:0000256" key="3">
    <source>
        <dbReference type="ARBA" id="ARBA00022989"/>
    </source>
</evidence>
<comment type="subcellular location">
    <subcellularLocation>
        <location evidence="1">Membrane</location>
        <topology evidence="1">Multi-pass membrane protein</topology>
    </subcellularLocation>
</comment>
<dbReference type="InterPro" id="IPR003825">
    <property type="entry name" value="Colicin-V_CvpA"/>
</dbReference>
<gene>
    <name evidence="6" type="ORF">E3983_06940</name>
</gene>
<evidence type="ECO:0000256" key="5">
    <source>
        <dbReference type="SAM" id="Phobius"/>
    </source>
</evidence>
<dbReference type="GO" id="GO:0016020">
    <property type="term" value="C:membrane"/>
    <property type="evidence" value="ECO:0007669"/>
    <property type="project" value="UniProtKB-SubCell"/>
</dbReference>
<reference evidence="6 7" key="1">
    <citation type="submission" date="2019-03" db="EMBL/GenBank/DDBJ databases">
        <title>Diverse conjugative elements silence natural transformation in Legionella species.</title>
        <authorList>
            <person name="Durieux I."/>
            <person name="Ginevra C."/>
            <person name="Attaiech L."/>
            <person name="Picq K."/>
            <person name="Juan P.A."/>
            <person name="Jarraud S."/>
            <person name="Charpentier X."/>
        </authorList>
    </citation>
    <scope>NUCLEOTIDE SEQUENCE [LARGE SCALE GENOMIC DNA]</scope>
    <source>
        <strain evidence="6 7">HL-0427-4011</strain>
    </source>
</reference>
<evidence type="ECO:0000313" key="7">
    <source>
        <dbReference type="Proteomes" id="UP000295517"/>
    </source>
</evidence>
<evidence type="ECO:0000256" key="4">
    <source>
        <dbReference type="ARBA" id="ARBA00023136"/>
    </source>
</evidence>
<protein>
    <submittedName>
        <fullName evidence="6">CvpA family protein</fullName>
    </submittedName>
</protein>
<evidence type="ECO:0000256" key="2">
    <source>
        <dbReference type="ARBA" id="ARBA00022692"/>
    </source>
</evidence>
<sequence>MEWHWLDLVIIAVIALSVITGLFRGFVKEIIALCTWILAFWVAFTYSKDIDHMLPAFFQDQTSRAIVSFLVLFFAVLLLGGIFNALLSFVLRRTGLSGTDRILGMGFGFIRGVFIVALVILAIKMSSLPYQQYSQNSELFAKFEPVVNMLYRFMPDFIKKIKSLDEQAIGIELIADDVNIHSRDHRITDTVYTS</sequence>
<dbReference type="Pfam" id="PF02674">
    <property type="entry name" value="Colicin_V"/>
    <property type="match status" value="1"/>
</dbReference>